<reference evidence="1 2" key="1">
    <citation type="submission" date="2015-05" db="EMBL/GenBank/DDBJ databases">
        <title>Draft genome sequence of Microvirga vignae strain BR3299, a novel nitrogen fixing bacteria isolated from Brazil semi-aired region.</title>
        <authorList>
            <person name="Zilli J.E."/>
            <person name="Passos S.R."/>
            <person name="Leite J."/>
            <person name="Baldani J.I."/>
            <person name="Xavier G.R."/>
            <person name="Rumjaneck N.G."/>
            <person name="Simoes-Araujo J.L."/>
        </authorList>
    </citation>
    <scope>NUCLEOTIDE SEQUENCE [LARGE SCALE GENOMIC DNA]</scope>
    <source>
        <strain evidence="1 2">BR3299</strain>
    </source>
</reference>
<keyword evidence="2" id="KW-1185">Reference proteome</keyword>
<organism evidence="1 2">
    <name type="scientific">Microvirga vignae</name>
    <dbReference type="NCBI Taxonomy" id="1225564"/>
    <lineage>
        <taxon>Bacteria</taxon>
        <taxon>Pseudomonadati</taxon>
        <taxon>Pseudomonadota</taxon>
        <taxon>Alphaproteobacteria</taxon>
        <taxon>Hyphomicrobiales</taxon>
        <taxon>Methylobacteriaceae</taxon>
        <taxon>Microvirga</taxon>
    </lineage>
</organism>
<sequence>MDAQDASLADSSAEAATFQRQLSEVAVPSAPVLMQVRAHQADASRSEARPIMRASGHPYTPAPHGQGGGTMLNASARPPGHANLVFTDRSLDPVYSEDALLIEGLRPALIKAGASERTVRRNVLCLLRLGHWLVKNVKPGIAARLYDKSLDKDAQEFGKQEGQAVATPLDHLRASQSPGGIAPIASRVELNPYPAPSYLDAPCRQGFC</sequence>
<dbReference type="Proteomes" id="UP000035489">
    <property type="component" value="Unassembled WGS sequence"/>
</dbReference>
<dbReference type="AlphaFoldDB" id="A0A0H1RAM3"/>
<protein>
    <submittedName>
        <fullName evidence="1">Uncharacterized protein</fullName>
    </submittedName>
</protein>
<comment type="caution">
    <text evidence="1">The sequence shown here is derived from an EMBL/GenBank/DDBJ whole genome shotgun (WGS) entry which is preliminary data.</text>
</comment>
<gene>
    <name evidence="1" type="ORF">AA309_30195</name>
</gene>
<dbReference type="PATRIC" id="fig|1225564.3.peg.801"/>
<proteinExistence type="predicted"/>
<name>A0A0H1RAM3_9HYPH</name>
<accession>A0A0H1RAM3</accession>
<dbReference type="EMBL" id="LCYG01000130">
    <property type="protein sequence ID" value="KLK89642.1"/>
    <property type="molecule type" value="Genomic_DNA"/>
</dbReference>
<evidence type="ECO:0000313" key="2">
    <source>
        <dbReference type="Proteomes" id="UP000035489"/>
    </source>
</evidence>
<evidence type="ECO:0000313" key="1">
    <source>
        <dbReference type="EMBL" id="KLK89642.1"/>
    </source>
</evidence>